<evidence type="ECO:0000313" key="2">
    <source>
        <dbReference type="Proteomes" id="UP000008037"/>
    </source>
</evidence>
<proteinExistence type="predicted"/>
<dbReference type="Proteomes" id="UP000008037">
    <property type="component" value="Chromosome"/>
</dbReference>
<accession>K0IJX2</accession>
<dbReference type="HOGENOM" id="CLU_1242980_0_0_2"/>
<dbReference type="RefSeq" id="WP_015020942.1">
    <property type="nucleotide sequence ID" value="NC_018719.1"/>
</dbReference>
<dbReference type="AlphaFoldDB" id="K0IJX2"/>
<dbReference type="STRING" id="1237085.Ngar_c34970"/>
<dbReference type="BioCyc" id="CNIT1237085:G1324-3498-MONOMER"/>
<dbReference type="GeneID" id="13797308"/>
<dbReference type="OrthoDB" id="7547at2157"/>
<reference evidence="1 2" key="1">
    <citation type="journal article" date="2012" name="Environ. Microbiol.">
        <title>The genome of the ammonia-oxidizing Candidatus Nitrososphaera gargensis: insights into metabolic versatility and environmental adaptations.</title>
        <authorList>
            <person name="Spang A."/>
            <person name="Poehlein A."/>
            <person name="Offre P."/>
            <person name="Zumbragel S."/>
            <person name="Haider S."/>
            <person name="Rychlik N."/>
            <person name="Nowka B."/>
            <person name="Schmeisser C."/>
            <person name="Lebedeva E.V."/>
            <person name="Rattei T."/>
            <person name="Bohm C."/>
            <person name="Schmid M."/>
            <person name="Galushko A."/>
            <person name="Hatzenpichler R."/>
            <person name="Weinmaier T."/>
            <person name="Daniel R."/>
            <person name="Schleper C."/>
            <person name="Spieck E."/>
            <person name="Streit W."/>
            <person name="Wagner M."/>
        </authorList>
    </citation>
    <scope>NUCLEOTIDE SEQUENCE [LARGE SCALE GENOMIC DNA]</scope>
    <source>
        <strain evidence="2">Ga9.2</strain>
    </source>
</reference>
<gene>
    <name evidence="1" type="ordered locus">Ngar_c34970</name>
</gene>
<dbReference type="InParanoid" id="K0IJX2"/>
<organism evidence="1 2">
    <name type="scientific">Nitrososphaera gargensis (strain Ga9.2)</name>
    <dbReference type="NCBI Taxonomy" id="1237085"/>
    <lineage>
        <taxon>Archaea</taxon>
        <taxon>Nitrososphaerota</taxon>
        <taxon>Nitrososphaeria</taxon>
        <taxon>Nitrososphaerales</taxon>
        <taxon>Nitrososphaeraceae</taxon>
        <taxon>Nitrososphaera</taxon>
    </lineage>
</organism>
<dbReference type="EMBL" id="CP002408">
    <property type="protein sequence ID" value="AFU60410.1"/>
    <property type="molecule type" value="Genomic_DNA"/>
</dbReference>
<protein>
    <submittedName>
        <fullName evidence="1">Uncharacterized protein</fullName>
    </submittedName>
</protein>
<evidence type="ECO:0000313" key="1">
    <source>
        <dbReference type="EMBL" id="AFU60410.1"/>
    </source>
</evidence>
<name>K0IJX2_NITGG</name>
<dbReference type="KEGG" id="nga:Ngar_c34970"/>
<keyword evidence="2" id="KW-1185">Reference proteome</keyword>
<sequence>MVVEEVRYDFEEFPRYADDFIRDLLKLMIISKMNAAVKNPTSANHFLHLVSQIEGCDAYVVKYGQPLLYAKYHGMEFTDQKVTSQFVRSKNHVIDVTMESVFGDFVKRFDSLASATKSKVKWGVVPKEKKEDKPDPLFALLDSFVGTVVRLTSLDPVSEDSLVGKRFGIRNASMARKSLHIEFLINGHLNILEINPEKKRKEDKAKLLFAKSEAAKAIVALMKQI</sequence>